<protein>
    <submittedName>
        <fullName evidence="2">Uncharacterized protein</fullName>
    </submittedName>
</protein>
<evidence type="ECO:0000313" key="3">
    <source>
        <dbReference type="Proteomes" id="UP000246702"/>
    </source>
</evidence>
<feature type="region of interest" description="Disordered" evidence="1">
    <location>
        <begin position="264"/>
        <end position="288"/>
    </location>
</feature>
<dbReference type="AlphaFoldDB" id="A0A317VKV1"/>
<keyword evidence="3" id="KW-1185">Reference proteome</keyword>
<reference evidence="2 3" key="1">
    <citation type="submission" date="2016-12" db="EMBL/GenBank/DDBJ databases">
        <title>The genomes of Aspergillus section Nigri reveals drivers in fungal speciation.</title>
        <authorList>
            <consortium name="DOE Joint Genome Institute"/>
            <person name="Vesth T.C."/>
            <person name="Nybo J."/>
            <person name="Theobald S."/>
            <person name="Brandl J."/>
            <person name="Frisvad J.C."/>
            <person name="Nielsen K.F."/>
            <person name="Lyhne E.K."/>
            <person name="Kogle M.E."/>
            <person name="Kuo A."/>
            <person name="Riley R."/>
            <person name="Clum A."/>
            <person name="Nolan M."/>
            <person name="Lipzen A."/>
            <person name="Salamov A."/>
            <person name="Henrissat B."/>
            <person name="Wiebenga A."/>
            <person name="De Vries R.P."/>
            <person name="Grigoriev I.V."/>
            <person name="Mortensen U.H."/>
            <person name="Andersen M.R."/>
            <person name="Baker S.E."/>
        </authorList>
    </citation>
    <scope>NUCLEOTIDE SEQUENCE [LARGE SCALE GENOMIC DNA]</scope>
    <source>
        <strain evidence="2 3">CBS 115572</strain>
    </source>
</reference>
<dbReference type="Proteomes" id="UP000246702">
    <property type="component" value="Unassembled WGS sequence"/>
</dbReference>
<name>A0A317VKV1_9EURO</name>
<dbReference type="OrthoDB" id="10398845at2759"/>
<comment type="caution">
    <text evidence="2">The sequence shown here is derived from an EMBL/GenBank/DDBJ whole genome shotgun (WGS) entry which is preliminary data.</text>
</comment>
<proteinExistence type="predicted"/>
<evidence type="ECO:0000256" key="1">
    <source>
        <dbReference type="SAM" id="MobiDB-lite"/>
    </source>
</evidence>
<dbReference type="GeneID" id="37115608"/>
<accession>A0A317VKV1</accession>
<organism evidence="2 3">
    <name type="scientific">Aspergillus sclerotioniger CBS 115572</name>
    <dbReference type="NCBI Taxonomy" id="1450535"/>
    <lineage>
        <taxon>Eukaryota</taxon>
        <taxon>Fungi</taxon>
        <taxon>Dikarya</taxon>
        <taxon>Ascomycota</taxon>
        <taxon>Pezizomycotina</taxon>
        <taxon>Eurotiomycetes</taxon>
        <taxon>Eurotiomycetidae</taxon>
        <taxon>Eurotiales</taxon>
        <taxon>Aspergillaceae</taxon>
        <taxon>Aspergillus</taxon>
        <taxon>Aspergillus subgen. Circumdati</taxon>
    </lineage>
</organism>
<dbReference type="STRING" id="1450535.A0A317VKV1"/>
<sequence>MVVITATLILGLFGVIWMYILWRAGYDVPLEIYELLYRNGWGRFAGPLLIISMAFTPDASEREQKVWIYKMWHVLDEEDRAKQKAFWLLAEEDTLANNVEILHDPELQAKLAHVQEGLGRFIPSLLELGLDKCQLEDERPDGAWTRYRSAKPGVSLESEKRRCTLRYGCCSRGCGCCEEVRACRFNGLFYQVKSHCTEYCGCCIRYRDSLKIEREVVPVGILPRDKYEEETRGRRRETFNPDVLNSQIPIPHFDFSADYRHTSPGFHDSPLRERPDPTMYFSDSEEEEETGMLLLEQRIVQEE</sequence>
<evidence type="ECO:0000313" key="2">
    <source>
        <dbReference type="EMBL" id="PWY73871.1"/>
    </source>
</evidence>
<gene>
    <name evidence="2" type="ORF">BO94DRAFT_549839</name>
</gene>
<dbReference type="RefSeq" id="XP_025463623.1">
    <property type="nucleotide sequence ID" value="XM_025613465.1"/>
</dbReference>
<dbReference type="EMBL" id="MSFK01000031">
    <property type="protein sequence ID" value="PWY73871.1"/>
    <property type="molecule type" value="Genomic_DNA"/>
</dbReference>